<evidence type="ECO:0000256" key="1">
    <source>
        <dbReference type="SAM" id="MobiDB-lite"/>
    </source>
</evidence>
<dbReference type="Proteomes" id="UP000235392">
    <property type="component" value="Unassembled WGS sequence"/>
</dbReference>
<accession>A0A2N5VM09</accession>
<reference evidence="2 3" key="1">
    <citation type="submission" date="2017-11" db="EMBL/GenBank/DDBJ databases">
        <title>De novo assembly and phasing of dikaryotic genomes from two isolates of Puccinia coronata f. sp. avenae, the causal agent of oat crown rust.</title>
        <authorList>
            <person name="Miller M.E."/>
            <person name="Zhang Y."/>
            <person name="Omidvar V."/>
            <person name="Sperschneider J."/>
            <person name="Schwessinger B."/>
            <person name="Raley C."/>
            <person name="Palmer J.M."/>
            <person name="Garnica D."/>
            <person name="Upadhyaya N."/>
            <person name="Rathjen J."/>
            <person name="Taylor J.M."/>
            <person name="Park R.F."/>
            <person name="Dodds P.N."/>
            <person name="Hirsch C.D."/>
            <person name="Kianian S.F."/>
            <person name="Figueroa M."/>
        </authorList>
    </citation>
    <scope>NUCLEOTIDE SEQUENCE [LARGE SCALE GENOMIC DNA]</scope>
    <source>
        <strain evidence="2">12SD80</strain>
    </source>
</reference>
<gene>
    <name evidence="2" type="ORF">PCASD_02429</name>
</gene>
<organism evidence="2 3">
    <name type="scientific">Puccinia coronata f. sp. avenae</name>
    <dbReference type="NCBI Taxonomy" id="200324"/>
    <lineage>
        <taxon>Eukaryota</taxon>
        <taxon>Fungi</taxon>
        <taxon>Dikarya</taxon>
        <taxon>Basidiomycota</taxon>
        <taxon>Pucciniomycotina</taxon>
        <taxon>Pucciniomycetes</taxon>
        <taxon>Pucciniales</taxon>
        <taxon>Pucciniaceae</taxon>
        <taxon>Puccinia</taxon>
    </lineage>
</organism>
<name>A0A2N5VM09_9BASI</name>
<dbReference type="AlphaFoldDB" id="A0A2N5VM09"/>
<dbReference type="EMBL" id="PGCI01000007">
    <property type="protein sequence ID" value="PLW51035.1"/>
    <property type="molecule type" value="Genomic_DNA"/>
</dbReference>
<evidence type="ECO:0000313" key="3">
    <source>
        <dbReference type="Proteomes" id="UP000235392"/>
    </source>
</evidence>
<sequence length="245" mass="26996">MKVVELQHCKASANVCSLAHVPAGYSASHAAHSSRRFVPHLWEENNGMANLEILRILRADLAKQQPPSAKTERCPNTVKTGVAPQPTPPVTTHPLKHNTLKDPPTPPIHCIYPVLHNPPAIRIAIRTSLHRLTDQLSPKDQSCGLSPHRSALDALRSCRRHPPQRYRLTINRLTAPPTNHTLCCSLAPITHSASQQQQQQDSPYQHLNFPLILITTSAAATSHTNIPLSIHSTTFYLTAPVGTYN</sequence>
<evidence type="ECO:0000313" key="2">
    <source>
        <dbReference type="EMBL" id="PLW51035.1"/>
    </source>
</evidence>
<proteinExistence type="predicted"/>
<feature type="region of interest" description="Disordered" evidence="1">
    <location>
        <begin position="64"/>
        <end position="96"/>
    </location>
</feature>
<comment type="caution">
    <text evidence="2">The sequence shown here is derived from an EMBL/GenBank/DDBJ whole genome shotgun (WGS) entry which is preliminary data.</text>
</comment>
<protein>
    <submittedName>
        <fullName evidence="2">Uncharacterized protein</fullName>
    </submittedName>
</protein>